<dbReference type="Proteomes" id="UP001235966">
    <property type="component" value="Unassembled WGS sequence"/>
</dbReference>
<dbReference type="PROSITE" id="PS00708">
    <property type="entry name" value="PRO_ENDOPEP_SER"/>
    <property type="match status" value="1"/>
</dbReference>
<keyword evidence="3 7" id="KW-0378">Hydrolase</keyword>
<dbReference type="InterPro" id="IPR051543">
    <property type="entry name" value="Serine_Peptidase_S9A"/>
</dbReference>
<proteinExistence type="inferred from homology"/>
<dbReference type="PRINTS" id="PR00862">
    <property type="entry name" value="PROLIGOPTASE"/>
</dbReference>
<name>A0ABT9NB91_9ACTO</name>
<evidence type="ECO:0000259" key="6">
    <source>
        <dbReference type="Pfam" id="PF02897"/>
    </source>
</evidence>
<evidence type="ECO:0000259" key="5">
    <source>
        <dbReference type="Pfam" id="PF00326"/>
    </source>
</evidence>
<protein>
    <submittedName>
        <fullName evidence="7">Oligopeptidase B</fullName>
        <ecNumber evidence="7">3.4.21.83</ecNumber>
    </submittedName>
</protein>
<organism evidence="7 8">
    <name type="scientific">Arcanobacterium wilhelmae</name>
    <dbReference type="NCBI Taxonomy" id="1803177"/>
    <lineage>
        <taxon>Bacteria</taxon>
        <taxon>Bacillati</taxon>
        <taxon>Actinomycetota</taxon>
        <taxon>Actinomycetes</taxon>
        <taxon>Actinomycetales</taxon>
        <taxon>Actinomycetaceae</taxon>
        <taxon>Arcanobacterium</taxon>
    </lineage>
</organism>
<accession>A0ABT9NB91</accession>
<dbReference type="GO" id="GO:0004252">
    <property type="term" value="F:serine-type endopeptidase activity"/>
    <property type="evidence" value="ECO:0007669"/>
    <property type="project" value="UniProtKB-EC"/>
</dbReference>
<dbReference type="InterPro" id="IPR001375">
    <property type="entry name" value="Peptidase_S9_cat"/>
</dbReference>
<evidence type="ECO:0000256" key="2">
    <source>
        <dbReference type="ARBA" id="ARBA00022670"/>
    </source>
</evidence>
<evidence type="ECO:0000313" key="7">
    <source>
        <dbReference type="EMBL" id="MDP9800966.1"/>
    </source>
</evidence>
<dbReference type="Pfam" id="PF00326">
    <property type="entry name" value="Peptidase_S9"/>
    <property type="match status" value="1"/>
</dbReference>
<dbReference type="InterPro" id="IPR029058">
    <property type="entry name" value="AB_hydrolase_fold"/>
</dbReference>
<evidence type="ECO:0000313" key="8">
    <source>
        <dbReference type="Proteomes" id="UP001235966"/>
    </source>
</evidence>
<keyword evidence="4" id="KW-0720">Serine protease</keyword>
<feature type="domain" description="Peptidase S9 prolyl oligopeptidase catalytic" evidence="5">
    <location>
        <begin position="487"/>
        <end position="702"/>
    </location>
</feature>
<dbReference type="PANTHER" id="PTHR11757:SF19">
    <property type="entry name" value="PROLYL ENDOPEPTIDASE-LIKE"/>
    <property type="match status" value="1"/>
</dbReference>
<dbReference type="SUPFAM" id="SSF50993">
    <property type="entry name" value="Peptidase/esterase 'gauge' domain"/>
    <property type="match status" value="1"/>
</dbReference>
<comment type="caution">
    <text evidence="7">The sequence shown here is derived from an EMBL/GenBank/DDBJ whole genome shotgun (WGS) entry which is preliminary data.</text>
</comment>
<gene>
    <name evidence="7" type="ORF">J2S49_001042</name>
</gene>
<dbReference type="RefSeq" id="WP_278058539.1">
    <property type="nucleotide sequence ID" value="NZ_CP121247.1"/>
</dbReference>
<evidence type="ECO:0000256" key="1">
    <source>
        <dbReference type="ARBA" id="ARBA00005228"/>
    </source>
</evidence>
<dbReference type="InterPro" id="IPR002470">
    <property type="entry name" value="Peptidase_S9A"/>
</dbReference>
<comment type="similarity">
    <text evidence="1">Belongs to the peptidase S9A family.</text>
</comment>
<dbReference type="SUPFAM" id="SSF53474">
    <property type="entry name" value="alpha/beta-Hydrolases"/>
    <property type="match status" value="1"/>
</dbReference>
<evidence type="ECO:0000256" key="3">
    <source>
        <dbReference type="ARBA" id="ARBA00022801"/>
    </source>
</evidence>
<dbReference type="PANTHER" id="PTHR11757">
    <property type="entry name" value="PROTEASE FAMILY S9A OLIGOPEPTIDASE"/>
    <property type="match status" value="1"/>
</dbReference>
<dbReference type="InterPro" id="IPR023302">
    <property type="entry name" value="Pept_S9A_N"/>
</dbReference>
<keyword evidence="2" id="KW-0645">Protease</keyword>
<reference evidence="7 8" key="1">
    <citation type="submission" date="2023-07" db="EMBL/GenBank/DDBJ databases">
        <title>Sequencing the genomes of 1000 actinobacteria strains.</title>
        <authorList>
            <person name="Klenk H.-P."/>
        </authorList>
    </citation>
    <scope>NUCLEOTIDE SEQUENCE [LARGE SCALE GENOMIC DNA]</scope>
    <source>
        <strain evidence="7 8">DSM 102162</strain>
    </source>
</reference>
<feature type="domain" description="Peptidase S9A N-terminal" evidence="6">
    <location>
        <begin position="9"/>
        <end position="422"/>
    </location>
</feature>
<dbReference type="Gene3D" id="2.130.10.120">
    <property type="entry name" value="Prolyl oligopeptidase, N-terminal domain"/>
    <property type="match status" value="1"/>
</dbReference>
<sequence>MTNSAPRAEKRPIERTFHGDTVVDNYEWLRGDETAARELVDAENAWFAQRTSHLGDLEKKIVGEIAARTKEADVTVPVRKGGYWYWTRTFEGKSYPAFSRTRDTGVRPDPETIGDAEQVIYDANELAEGKEFFSIGGQAVSPNGELIALAVDNAGNEEFDLTITRIDTGEVVDSALSKIVYGLVFSPDSQRIYYTRADAAWRSYQIWEHVIGSDPATDRLLYQEDDEKFSAWMWGSRDGQWLIIHSASTMTSEVRLLNLADAGAEPFVVCERRAGLDYTVEVAGDQLLLWHNLTNVGFEVASAPIGASAPESWTSVMPAATGERIMEVAAFADFAVVLLRAEGSTTLRVLRREEAAGAGENGAPASGWSAPEAIDAPELSSIELGENPQWDAESVLFVTESLLDPVTTNEWTAATGEVRALKVLDVPGYDRSKYVQVREWATAEDGTQIPMTVVYRADLERDGSNPGFLYGYGSYEISIDPFFAANRLPIFDRGIVYAIAHIRGGGEMGREWYEDGKFDKKKYTFSDFVAAAHHLFDTGLVDPARLAAEGRSAGGLLMGAITNLAPETFRVVHAGVPFVDALNTILKPELPLTVGEWEEWGNPIESEHIYRYMKEYSPYENVREGALYPAILATTSLNDVRVSYLEPTKWVQVLRDNVVNDEVERPIVQLTETVAGHGGGSGRYKKWEDRARELAFIFDQLGITE</sequence>
<dbReference type="Pfam" id="PF02897">
    <property type="entry name" value="Peptidase_S9_N"/>
    <property type="match status" value="1"/>
</dbReference>
<dbReference type="Gene3D" id="3.40.50.1820">
    <property type="entry name" value="alpha/beta hydrolase"/>
    <property type="match status" value="1"/>
</dbReference>
<dbReference type="EMBL" id="JAUSQW010000001">
    <property type="protein sequence ID" value="MDP9800966.1"/>
    <property type="molecule type" value="Genomic_DNA"/>
</dbReference>
<dbReference type="InterPro" id="IPR002471">
    <property type="entry name" value="Pept_S9_AS"/>
</dbReference>
<keyword evidence="8" id="KW-1185">Reference proteome</keyword>
<dbReference type="EC" id="3.4.21.83" evidence="7"/>
<evidence type="ECO:0000256" key="4">
    <source>
        <dbReference type="ARBA" id="ARBA00022825"/>
    </source>
</evidence>